<feature type="compositionally biased region" description="Basic and acidic residues" evidence="1">
    <location>
        <begin position="66"/>
        <end position="82"/>
    </location>
</feature>
<protein>
    <submittedName>
        <fullName evidence="2">Uncharacterized protein</fullName>
    </submittedName>
</protein>
<proteinExistence type="predicted"/>
<dbReference type="Proteomes" id="UP000654075">
    <property type="component" value="Unassembled WGS sequence"/>
</dbReference>
<evidence type="ECO:0000313" key="2">
    <source>
        <dbReference type="EMBL" id="CAE8606569.1"/>
    </source>
</evidence>
<accession>A0A813F1H0</accession>
<evidence type="ECO:0000256" key="1">
    <source>
        <dbReference type="SAM" id="MobiDB-lite"/>
    </source>
</evidence>
<sequence>MLMESLRGTAEADEDSTELLMLPEGPEEPDEADEPDEASTELPLDSSETVSNPEHQAFVITVVPIRDGKDSSPKAEHQREELPGLVGGDPS</sequence>
<dbReference type="AlphaFoldDB" id="A0A813F1H0"/>
<feature type="compositionally biased region" description="Acidic residues" evidence="1">
    <location>
        <begin position="25"/>
        <end position="39"/>
    </location>
</feature>
<feature type="region of interest" description="Disordered" evidence="1">
    <location>
        <begin position="1"/>
        <end position="91"/>
    </location>
</feature>
<organism evidence="2 3">
    <name type="scientific">Polarella glacialis</name>
    <name type="common">Dinoflagellate</name>
    <dbReference type="NCBI Taxonomy" id="89957"/>
    <lineage>
        <taxon>Eukaryota</taxon>
        <taxon>Sar</taxon>
        <taxon>Alveolata</taxon>
        <taxon>Dinophyceae</taxon>
        <taxon>Suessiales</taxon>
        <taxon>Suessiaceae</taxon>
        <taxon>Polarella</taxon>
    </lineage>
</organism>
<comment type="caution">
    <text evidence="2">The sequence shown here is derived from an EMBL/GenBank/DDBJ whole genome shotgun (WGS) entry which is preliminary data.</text>
</comment>
<reference evidence="2" key="1">
    <citation type="submission" date="2021-02" db="EMBL/GenBank/DDBJ databases">
        <authorList>
            <person name="Dougan E. K."/>
            <person name="Rhodes N."/>
            <person name="Thang M."/>
            <person name="Chan C."/>
        </authorList>
    </citation>
    <scope>NUCLEOTIDE SEQUENCE</scope>
</reference>
<gene>
    <name evidence="2" type="ORF">PGLA1383_LOCUS24551</name>
</gene>
<dbReference type="EMBL" id="CAJNNV010019474">
    <property type="protein sequence ID" value="CAE8606569.1"/>
    <property type="molecule type" value="Genomic_DNA"/>
</dbReference>
<name>A0A813F1H0_POLGL</name>
<keyword evidence="3" id="KW-1185">Reference proteome</keyword>
<evidence type="ECO:0000313" key="3">
    <source>
        <dbReference type="Proteomes" id="UP000654075"/>
    </source>
</evidence>